<protein>
    <submittedName>
        <fullName evidence="1">Uncharacterized protein</fullName>
    </submittedName>
</protein>
<gene>
    <name evidence="1" type="ORF">ALC57_13630</name>
</gene>
<dbReference type="AlphaFoldDB" id="A0A195DMI6"/>
<organism evidence="1 2">
    <name type="scientific">Trachymyrmex cornetzi</name>
    <dbReference type="NCBI Taxonomy" id="471704"/>
    <lineage>
        <taxon>Eukaryota</taxon>
        <taxon>Metazoa</taxon>
        <taxon>Ecdysozoa</taxon>
        <taxon>Arthropoda</taxon>
        <taxon>Hexapoda</taxon>
        <taxon>Insecta</taxon>
        <taxon>Pterygota</taxon>
        <taxon>Neoptera</taxon>
        <taxon>Endopterygota</taxon>
        <taxon>Hymenoptera</taxon>
        <taxon>Apocrita</taxon>
        <taxon>Aculeata</taxon>
        <taxon>Formicoidea</taxon>
        <taxon>Formicidae</taxon>
        <taxon>Myrmicinae</taxon>
        <taxon>Trachymyrmex</taxon>
    </lineage>
</organism>
<dbReference type="EMBL" id="KQ980724">
    <property type="protein sequence ID" value="KYN14046.1"/>
    <property type="molecule type" value="Genomic_DNA"/>
</dbReference>
<keyword evidence="2" id="KW-1185">Reference proteome</keyword>
<proteinExistence type="predicted"/>
<name>A0A195DMI6_9HYME</name>
<sequence>KSVFCNKRQNVWSVKSLLGTTVVDLSSPVVSRIPPSTLLLSPFMRVPCICLFTCMLI</sequence>
<feature type="non-terminal residue" evidence="1">
    <location>
        <position position="1"/>
    </location>
</feature>
<accession>A0A195DMI6</accession>
<evidence type="ECO:0000313" key="2">
    <source>
        <dbReference type="Proteomes" id="UP000078492"/>
    </source>
</evidence>
<reference evidence="1 2" key="1">
    <citation type="submission" date="2015-09" db="EMBL/GenBank/DDBJ databases">
        <title>Trachymyrmex cornetzi WGS genome.</title>
        <authorList>
            <person name="Nygaard S."/>
            <person name="Hu H."/>
            <person name="Boomsma J."/>
            <person name="Zhang G."/>
        </authorList>
    </citation>
    <scope>NUCLEOTIDE SEQUENCE [LARGE SCALE GENOMIC DNA]</scope>
    <source>
        <strain evidence="1">Tcor2-1</strain>
        <tissue evidence="1">Whole body</tissue>
    </source>
</reference>
<evidence type="ECO:0000313" key="1">
    <source>
        <dbReference type="EMBL" id="KYN14046.1"/>
    </source>
</evidence>
<dbReference type="Proteomes" id="UP000078492">
    <property type="component" value="Unassembled WGS sequence"/>
</dbReference>